<keyword evidence="6" id="KW-1185">Reference proteome</keyword>
<dbReference type="Proteomes" id="UP000254051">
    <property type="component" value="Unassembled WGS sequence"/>
</dbReference>
<gene>
    <name evidence="5" type="ORF">SAMN05216529_111124</name>
</gene>
<dbReference type="SUPFAM" id="SSF48008">
    <property type="entry name" value="GntR ligand-binding domain-like"/>
    <property type="match status" value="1"/>
</dbReference>
<keyword evidence="1" id="KW-0805">Transcription regulation</keyword>
<evidence type="ECO:0000256" key="2">
    <source>
        <dbReference type="ARBA" id="ARBA00023125"/>
    </source>
</evidence>
<dbReference type="PROSITE" id="PS50949">
    <property type="entry name" value="HTH_GNTR"/>
    <property type="match status" value="1"/>
</dbReference>
<dbReference type="GO" id="GO:0003700">
    <property type="term" value="F:DNA-binding transcription factor activity"/>
    <property type="evidence" value="ECO:0007669"/>
    <property type="project" value="InterPro"/>
</dbReference>
<dbReference type="CDD" id="cd07377">
    <property type="entry name" value="WHTH_GntR"/>
    <property type="match status" value="1"/>
</dbReference>
<evidence type="ECO:0000259" key="4">
    <source>
        <dbReference type="PROSITE" id="PS50949"/>
    </source>
</evidence>
<sequence>MDFAKLNAPTLKELFVKELESMILSGKLEIGERLPSERELAEKMQVSRAVVNSGIAELARKGFLMVKPRSGVYVLDYRRYGTVETLLSIMNYNGGQLRRDDIRSILEMKMVVDKLAVELASENGNDENFKNLEKRLEEMKLVEDKDAKKAAAAAFEFYHEITMISGNTLLPLIYRSFRVPVLELWERFIRKYGNEVVCSSSDHIFAALVKHDKAQAIEGVETAIAAAIKGKREIYDE</sequence>
<reference evidence="6" key="1">
    <citation type="submission" date="2017-07" db="EMBL/GenBank/DDBJ databases">
        <authorList>
            <person name="Varghese N."/>
            <person name="Submissions S."/>
        </authorList>
    </citation>
    <scope>NUCLEOTIDE SEQUENCE [LARGE SCALE GENOMIC DNA]</scope>
    <source>
        <strain evidence="6">NLAE-zl-C134</strain>
    </source>
</reference>
<dbReference type="PRINTS" id="PR00035">
    <property type="entry name" value="HTHGNTR"/>
</dbReference>
<keyword evidence="3" id="KW-0804">Transcription</keyword>
<name>A0A315ZTV1_9FIRM</name>
<dbReference type="PANTHER" id="PTHR43537">
    <property type="entry name" value="TRANSCRIPTIONAL REGULATOR, GNTR FAMILY"/>
    <property type="match status" value="1"/>
</dbReference>
<dbReference type="AlphaFoldDB" id="A0A315ZTV1"/>
<dbReference type="Gene3D" id="1.20.120.530">
    <property type="entry name" value="GntR ligand-binding domain-like"/>
    <property type="match status" value="1"/>
</dbReference>
<dbReference type="PANTHER" id="PTHR43537:SF5">
    <property type="entry name" value="UXU OPERON TRANSCRIPTIONAL REGULATOR"/>
    <property type="match status" value="1"/>
</dbReference>
<dbReference type="InterPro" id="IPR036390">
    <property type="entry name" value="WH_DNA-bd_sf"/>
</dbReference>
<dbReference type="SUPFAM" id="SSF46785">
    <property type="entry name" value="Winged helix' DNA-binding domain"/>
    <property type="match status" value="1"/>
</dbReference>
<dbReference type="InterPro" id="IPR000524">
    <property type="entry name" value="Tscrpt_reg_HTH_GntR"/>
</dbReference>
<dbReference type="SMART" id="SM00895">
    <property type="entry name" value="FCD"/>
    <property type="match status" value="1"/>
</dbReference>
<evidence type="ECO:0000313" key="6">
    <source>
        <dbReference type="Proteomes" id="UP000254051"/>
    </source>
</evidence>
<feature type="domain" description="HTH gntR-type" evidence="4">
    <location>
        <begin position="9"/>
        <end position="77"/>
    </location>
</feature>
<dbReference type="Gene3D" id="1.10.10.10">
    <property type="entry name" value="Winged helix-like DNA-binding domain superfamily/Winged helix DNA-binding domain"/>
    <property type="match status" value="1"/>
</dbReference>
<evidence type="ECO:0000256" key="1">
    <source>
        <dbReference type="ARBA" id="ARBA00023015"/>
    </source>
</evidence>
<evidence type="ECO:0000313" key="5">
    <source>
        <dbReference type="EMBL" id="SUQ15339.1"/>
    </source>
</evidence>
<dbReference type="InterPro" id="IPR036388">
    <property type="entry name" value="WH-like_DNA-bd_sf"/>
</dbReference>
<dbReference type="Pfam" id="PF07729">
    <property type="entry name" value="FCD"/>
    <property type="match status" value="1"/>
</dbReference>
<dbReference type="GO" id="GO:0003677">
    <property type="term" value="F:DNA binding"/>
    <property type="evidence" value="ECO:0007669"/>
    <property type="project" value="UniProtKB-KW"/>
</dbReference>
<protein>
    <submittedName>
        <fullName evidence="5">DNA-binding transcriptional regulator, FadR family</fullName>
    </submittedName>
</protein>
<dbReference type="InterPro" id="IPR011711">
    <property type="entry name" value="GntR_C"/>
</dbReference>
<dbReference type="Pfam" id="PF00392">
    <property type="entry name" value="GntR"/>
    <property type="match status" value="1"/>
</dbReference>
<dbReference type="EMBL" id="UHJJ01000011">
    <property type="protein sequence ID" value="SUQ15339.1"/>
    <property type="molecule type" value="Genomic_DNA"/>
</dbReference>
<dbReference type="InterPro" id="IPR008920">
    <property type="entry name" value="TF_FadR/GntR_C"/>
</dbReference>
<organism evidence="5 6">
    <name type="scientific">Faecalicatena contorta</name>
    <dbReference type="NCBI Taxonomy" id="39482"/>
    <lineage>
        <taxon>Bacteria</taxon>
        <taxon>Bacillati</taxon>
        <taxon>Bacillota</taxon>
        <taxon>Clostridia</taxon>
        <taxon>Lachnospirales</taxon>
        <taxon>Lachnospiraceae</taxon>
        <taxon>Faecalicatena</taxon>
    </lineage>
</organism>
<accession>A0A315ZTV1</accession>
<evidence type="ECO:0000256" key="3">
    <source>
        <dbReference type="ARBA" id="ARBA00023163"/>
    </source>
</evidence>
<proteinExistence type="predicted"/>
<dbReference type="OrthoDB" id="9799482at2"/>
<keyword evidence="2 5" id="KW-0238">DNA-binding</keyword>
<dbReference type="SMART" id="SM00345">
    <property type="entry name" value="HTH_GNTR"/>
    <property type="match status" value="1"/>
</dbReference>